<dbReference type="GO" id="GO:0003723">
    <property type="term" value="F:RNA binding"/>
    <property type="evidence" value="ECO:0007669"/>
    <property type="project" value="UniProtKB-UniRule"/>
</dbReference>
<feature type="binding site" evidence="7 8">
    <location>
        <position position="27"/>
    </location>
    <ligand>
        <name>S-adenosyl-L-methionine</name>
        <dbReference type="ChEBI" id="CHEBI:59789"/>
    </ligand>
</feature>
<keyword evidence="4 7" id="KW-0808">Transferase</keyword>
<dbReference type="Gene3D" id="3.40.50.150">
    <property type="entry name" value="Vaccinia Virus protein VP39"/>
    <property type="match status" value="1"/>
</dbReference>
<comment type="subcellular location">
    <subcellularLocation>
        <location evidence="7">Cytoplasm</location>
    </subcellularLocation>
</comment>
<accession>A0A1F5S2A6</accession>
<name>A0A1F5S2A6_9BACT</name>
<protein>
    <recommendedName>
        <fullName evidence="7">Ribosomal RNA small subunit methyltransferase A</fullName>
        <ecNumber evidence="7">2.1.1.182</ecNumber>
    </recommendedName>
    <alternativeName>
        <fullName evidence="7">16S rRNA (adenine(1518)-N(6)/adenine(1519)-N(6))-dimethyltransferase</fullName>
    </alternativeName>
    <alternativeName>
        <fullName evidence="7">16S rRNA dimethyladenosine transferase</fullName>
    </alternativeName>
    <alternativeName>
        <fullName evidence="7">16S rRNA dimethylase</fullName>
    </alternativeName>
    <alternativeName>
        <fullName evidence="7">S-adenosylmethionine-6-N', N'-adenosyl(rRNA) dimethyltransferase</fullName>
    </alternativeName>
</protein>
<dbReference type="GO" id="GO:0052908">
    <property type="term" value="F:16S rRNA (adenine(1518)-N(6)/adenine(1519)-N(6))-dimethyltransferase activity"/>
    <property type="evidence" value="ECO:0007669"/>
    <property type="project" value="UniProtKB-EC"/>
</dbReference>
<evidence type="ECO:0000256" key="5">
    <source>
        <dbReference type="ARBA" id="ARBA00022691"/>
    </source>
</evidence>
<dbReference type="PANTHER" id="PTHR11727:SF7">
    <property type="entry name" value="DIMETHYLADENOSINE TRANSFERASE-RELATED"/>
    <property type="match status" value="1"/>
</dbReference>
<evidence type="ECO:0000256" key="4">
    <source>
        <dbReference type="ARBA" id="ARBA00022679"/>
    </source>
</evidence>
<dbReference type="PROSITE" id="PS01131">
    <property type="entry name" value="RRNA_A_DIMETH"/>
    <property type="match status" value="1"/>
</dbReference>
<dbReference type="Gene3D" id="1.10.8.100">
    <property type="entry name" value="Ribosomal RNA adenine dimethylase-like, domain 2"/>
    <property type="match status" value="1"/>
</dbReference>
<evidence type="ECO:0000313" key="10">
    <source>
        <dbReference type="EMBL" id="OGF20805.1"/>
    </source>
</evidence>
<keyword evidence="1 7" id="KW-0963">Cytoplasm</keyword>
<keyword evidence="2 7" id="KW-0698">rRNA processing</keyword>
<organism evidence="10 11">
    <name type="scientific">Candidatus Falkowbacteria bacterium RIFOXYA2_FULL_38_12</name>
    <dbReference type="NCBI Taxonomy" id="1797993"/>
    <lineage>
        <taxon>Bacteria</taxon>
        <taxon>Candidatus Falkowiibacteriota</taxon>
    </lineage>
</organism>
<dbReference type="HAMAP" id="MF_00607">
    <property type="entry name" value="16SrRNA_methyltr_A"/>
    <property type="match status" value="1"/>
</dbReference>
<evidence type="ECO:0000256" key="2">
    <source>
        <dbReference type="ARBA" id="ARBA00022552"/>
    </source>
</evidence>
<feature type="domain" description="Ribosomal RNA adenine methylase transferase N-terminal" evidence="9">
    <location>
        <begin position="34"/>
        <end position="214"/>
    </location>
</feature>
<dbReference type="InterPro" id="IPR001737">
    <property type="entry name" value="KsgA/Erm"/>
</dbReference>
<evidence type="ECO:0000256" key="8">
    <source>
        <dbReference type="PROSITE-ProRule" id="PRU01026"/>
    </source>
</evidence>
<dbReference type="SUPFAM" id="SSF53335">
    <property type="entry name" value="S-adenosyl-L-methionine-dependent methyltransferases"/>
    <property type="match status" value="1"/>
</dbReference>
<feature type="binding site" evidence="7 8">
    <location>
        <position position="100"/>
    </location>
    <ligand>
        <name>S-adenosyl-L-methionine</name>
        <dbReference type="ChEBI" id="CHEBI:59789"/>
    </ligand>
</feature>
<dbReference type="CDD" id="cd02440">
    <property type="entry name" value="AdoMet_MTases"/>
    <property type="match status" value="1"/>
</dbReference>
<keyword evidence="3 7" id="KW-0489">Methyltransferase</keyword>
<dbReference type="InterPro" id="IPR011530">
    <property type="entry name" value="rRNA_adenine_dimethylase"/>
</dbReference>
<dbReference type="PROSITE" id="PS51689">
    <property type="entry name" value="SAM_RNA_A_N6_MT"/>
    <property type="match status" value="1"/>
</dbReference>
<comment type="function">
    <text evidence="7">Specifically dimethylates two adjacent adenosines (A1518 and A1519) in the loop of a conserved hairpin near the 3'-end of 16S rRNA in the 30S particle. May play a critical role in biogenesis of 30S subunits.</text>
</comment>
<dbReference type="EC" id="2.1.1.182" evidence="7"/>
<evidence type="ECO:0000313" key="11">
    <source>
        <dbReference type="Proteomes" id="UP000177407"/>
    </source>
</evidence>
<dbReference type="EMBL" id="MFGA01000020">
    <property type="protein sequence ID" value="OGF20805.1"/>
    <property type="molecule type" value="Genomic_DNA"/>
</dbReference>
<evidence type="ECO:0000256" key="3">
    <source>
        <dbReference type="ARBA" id="ARBA00022603"/>
    </source>
</evidence>
<dbReference type="InterPro" id="IPR020596">
    <property type="entry name" value="rRNA_Ade_Mease_Trfase_CS"/>
</dbReference>
<feature type="binding site" evidence="7 8">
    <location>
        <position position="54"/>
    </location>
    <ligand>
        <name>S-adenosyl-L-methionine</name>
        <dbReference type="ChEBI" id="CHEBI:59789"/>
    </ligand>
</feature>
<dbReference type="NCBIfam" id="TIGR00755">
    <property type="entry name" value="ksgA"/>
    <property type="match status" value="1"/>
</dbReference>
<feature type="binding site" evidence="7 8">
    <location>
        <position position="29"/>
    </location>
    <ligand>
        <name>S-adenosyl-L-methionine</name>
        <dbReference type="ChEBI" id="CHEBI:59789"/>
    </ligand>
</feature>
<evidence type="ECO:0000259" key="9">
    <source>
        <dbReference type="SMART" id="SM00650"/>
    </source>
</evidence>
<dbReference type="Proteomes" id="UP000177407">
    <property type="component" value="Unassembled WGS sequence"/>
</dbReference>
<reference evidence="10 11" key="1">
    <citation type="journal article" date="2016" name="Nat. Commun.">
        <title>Thousands of microbial genomes shed light on interconnected biogeochemical processes in an aquifer system.</title>
        <authorList>
            <person name="Anantharaman K."/>
            <person name="Brown C.T."/>
            <person name="Hug L.A."/>
            <person name="Sharon I."/>
            <person name="Castelle C.J."/>
            <person name="Probst A.J."/>
            <person name="Thomas B.C."/>
            <person name="Singh A."/>
            <person name="Wilkins M.J."/>
            <person name="Karaoz U."/>
            <person name="Brodie E.L."/>
            <person name="Williams K.H."/>
            <person name="Hubbard S.S."/>
            <person name="Banfield J.F."/>
        </authorList>
    </citation>
    <scope>NUCLEOTIDE SEQUENCE [LARGE SCALE GENOMIC DNA]</scope>
</reference>
<proteinExistence type="inferred from homology"/>
<dbReference type="InterPro" id="IPR020598">
    <property type="entry name" value="rRNA_Ade_methylase_Trfase_N"/>
</dbReference>
<dbReference type="GO" id="GO:0005829">
    <property type="term" value="C:cytosol"/>
    <property type="evidence" value="ECO:0007669"/>
    <property type="project" value="TreeGrafter"/>
</dbReference>
<keyword evidence="5 7" id="KW-0949">S-adenosyl-L-methionine</keyword>
<dbReference type="PANTHER" id="PTHR11727">
    <property type="entry name" value="DIMETHYLADENOSINE TRANSFERASE"/>
    <property type="match status" value="1"/>
</dbReference>
<sequence length="290" mass="32789">MDLTSSETIKEFLRKNNISPSRDRGQNFLIDKNVLEKIVETADLKKNDIVLEIGAGFGTLTERLVQKAGKVITVESDRGILPILRRNLENYKNVEIIEKDVLQIPSNLLPVISYSYKIVANLPYQITSIVLRKFLESEPRPSEMVVMVQKEVAERICALPLLCNATARRAGEMSILAISVQFFGEPEIIEIVPRSSFYPAPEVDSAILKISNIKKQTEKNIKKIAPKDFFRVVKVGFSARRKQLHNNLTNGLHLKSEEVKNILLDLGLDIQVRAQDLSVDDWINLGNKLK</sequence>
<comment type="catalytic activity">
    <reaction evidence="7">
        <text>adenosine(1518)/adenosine(1519) in 16S rRNA + 4 S-adenosyl-L-methionine = N(6)-dimethyladenosine(1518)/N(6)-dimethyladenosine(1519) in 16S rRNA + 4 S-adenosyl-L-homocysteine + 4 H(+)</text>
        <dbReference type="Rhea" id="RHEA:19609"/>
        <dbReference type="Rhea" id="RHEA-COMP:10232"/>
        <dbReference type="Rhea" id="RHEA-COMP:10233"/>
        <dbReference type="ChEBI" id="CHEBI:15378"/>
        <dbReference type="ChEBI" id="CHEBI:57856"/>
        <dbReference type="ChEBI" id="CHEBI:59789"/>
        <dbReference type="ChEBI" id="CHEBI:74411"/>
        <dbReference type="ChEBI" id="CHEBI:74493"/>
        <dbReference type="EC" id="2.1.1.182"/>
    </reaction>
</comment>
<dbReference type="InterPro" id="IPR029063">
    <property type="entry name" value="SAM-dependent_MTases_sf"/>
</dbReference>
<dbReference type="SMART" id="SM00650">
    <property type="entry name" value="rADc"/>
    <property type="match status" value="1"/>
</dbReference>
<dbReference type="InterPro" id="IPR023165">
    <property type="entry name" value="rRNA_Ade_diMease-like_C"/>
</dbReference>
<evidence type="ECO:0000256" key="1">
    <source>
        <dbReference type="ARBA" id="ARBA00022490"/>
    </source>
</evidence>
<keyword evidence="6 7" id="KW-0694">RNA-binding</keyword>
<evidence type="ECO:0000256" key="6">
    <source>
        <dbReference type="ARBA" id="ARBA00022884"/>
    </source>
</evidence>
<comment type="caution">
    <text evidence="10">The sequence shown here is derived from an EMBL/GenBank/DDBJ whole genome shotgun (WGS) entry which is preliminary data.</text>
</comment>
<comment type="similarity">
    <text evidence="7">Belongs to the class I-like SAM-binding methyltransferase superfamily. rRNA adenine N(6)-methyltransferase family. RsmA subfamily.</text>
</comment>
<feature type="binding site" evidence="7 8">
    <location>
        <position position="121"/>
    </location>
    <ligand>
        <name>S-adenosyl-L-methionine</name>
        <dbReference type="ChEBI" id="CHEBI:59789"/>
    </ligand>
</feature>
<evidence type="ECO:0000256" key="7">
    <source>
        <dbReference type="HAMAP-Rule" id="MF_00607"/>
    </source>
</evidence>
<dbReference type="AlphaFoldDB" id="A0A1F5S2A6"/>
<dbReference type="Pfam" id="PF00398">
    <property type="entry name" value="RrnaAD"/>
    <property type="match status" value="1"/>
</dbReference>
<gene>
    <name evidence="7" type="primary">rsmA</name>
    <name evidence="7" type="synonym">ksgA</name>
    <name evidence="10" type="ORF">A2257_03500</name>
</gene>
<feature type="binding site" evidence="7 8">
    <location>
        <position position="75"/>
    </location>
    <ligand>
        <name>S-adenosyl-L-methionine</name>
        <dbReference type="ChEBI" id="CHEBI:59789"/>
    </ligand>
</feature>